<dbReference type="GO" id="GO:0055085">
    <property type="term" value="P:transmembrane transport"/>
    <property type="evidence" value="ECO:0007669"/>
    <property type="project" value="UniProtKB-ARBA"/>
</dbReference>
<dbReference type="GO" id="GO:0016887">
    <property type="term" value="F:ATP hydrolysis activity"/>
    <property type="evidence" value="ECO:0007669"/>
    <property type="project" value="InterPro"/>
</dbReference>
<reference evidence="6 7" key="1">
    <citation type="journal article" date="2017" name="Curr. Microbiol.">
        <title>Mucilaginibacter ginsenosidivorans sp. nov., Isolated from Soil of Ginseng Field.</title>
        <authorList>
            <person name="Kim M.M."/>
            <person name="Siddiqi M.Z."/>
            <person name="Im W.T."/>
        </authorList>
    </citation>
    <scope>NUCLEOTIDE SEQUENCE [LARGE SCALE GENOMIC DNA]</scope>
    <source>
        <strain evidence="6 7">Gsoil 3017</strain>
    </source>
</reference>
<evidence type="ECO:0000256" key="3">
    <source>
        <dbReference type="ARBA" id="ARBA00022741"/>
    </source>
</evidence>
<dbReference type="SUPFAM" id="SSF52540">
    <property type="entry name" value="P-loop containing nucleoside triphosphate hydrolases"/>
    <property type="match status" value="2"/>
</dbReference>
<dbReference type="RefSeq" id="WP_147033268.1">
    <property type="nucleotide sequence ID" value="NZ_CP042436.1"/>
</dbReference>
<dbReference type="AlphaFoldDB" id="A0A5B8V1K9"/>
<organism evidence="6 7">
    <name type="scientific">Mucilaginibacter ginsenosidivorans</name>
    <dbReference type="NCBI Taxonomy" id="398053"/>
    <lineage>
        <taxon>Bacteria</taxon>
        <taxon>Pseudomonadati</taxon>
        <taxon>Bacteroidota</taxon>
        <taxon>Sphingobacteriia</taxon>
        <taxon>Sphingobacteriales</taxon>
        <taxon>Sphingobacteriaceae</taxon>
        <taxon>Mucilaginibacter</taxon>
    </lineage>
</organism>
<proteinExistence type="inferred from homology"/>
<dbReference type="Gene3D" id="3.40.50.300">
    <property type="entry name" value="P-loop containing nucleotide triphosphate hydrolases"/>
    <property type="match status" value="2"/>
</dbReference>
<dbReference type="InterPro" id="IPR017871">
    <property type="entry name" value="ABC_transporter-like_CS"/>
</dbReference>
<dbReference type="CDD" id="cd03257">
    <property type="entry name" value="ABC_NikE_OppD_transporters"/>
    <property type="match status" value="2"/>
</dbReference>
<accession>A0A5B8V1K9</accession>
<dbReference type="OrthoDB" id="9782239at2"/>
<dbReference type="NCBIfam" id="NF010167">
    <property type="entry name" value="PRK13648.1"/>
    <property type="match status" value="2"/>
</dbReference>
<evidence type="ECO:0000259" key="5">
    <source>
        <dbReference type="PROSITE" id="PS50893"/>
    </source>
</evidence>
<dbReference type="InterPro" id="IPR003593">
    <property type="entry name" value="AAA+_ATPase"/>
</dbReference>
<dbReference type="PANTHER" id="PTHR43776:SF7">
    <property type="entry name" value="D,D-DIPEPTIDE TRANSPORT ATP-BINDING PROTEIN DDPF-RELATED"/>
    <property type="match status" value="1"/>
</dbReference>
<dbReference type="GO" id="GO:0015833">
    <property type="term" value="P:peptide transport"/>
    <property type="evidence" value="ECO:0007669"/>
    <property type="project" value="InterPro"/>
</dbReference>
<keyword evidence="2" id="KW-0813">Transport</keyword>
<sequence length="567" mass="63956">MLQVNNLKVQFKTPNGLVGAVKGSSFTLEKGETVGIVGESGSGKSVTSLAIMRLHDPANTLISGEVFFNDTDLLRLSEDDMRDMRGNRIAMIFQEPMTSLNPVLTCGHQVTEAIRLHLGTSKQEAKRRAIELFNEVQLPRPEIIFESYPHQLSGGQKQRIMIAMALSCDPEILIADEPTTALDVTVQKTIIELLQRLKSERTMSLIFISHDLGVVSEIADKVIVMYKGEIVEEARTRDIFSHPKHPYTKGLLACRPSPEHHLKKLPVVADFLEEAGKNGGSIEKIREQYAYKPAEIKERRKALYARQPILRINELCTWFPVGGGLLGKKKDVVKAVNKVSFDVYPGETLGLVGESGCGKSTLGRSILRLIEPTSGNVNFENTDLRMLGKHDMRNVRRDIQIIFQDPYSSLNPRLTVGDSLMEPLQVHQLYENNGKRKKRVLELLERVNLPPEYFNRYPHEFSGGQRQRIVIARALALHPKFIICDESVSALDVSVQAQVLNLLRELQQEFNLTYIFISHDLSVIKHISDRVMVMNKGEIVETGDPDDIYYHPKMEYTKKLIESIPGR</sequence>
<evidence type="ECO:0000313" key="7">
    <source>
        <dbReference type="Proteomes" id="UP000321479"/>
    </source>
</evidence>
<comment type="similarity">
    <text evidence="1">Belongs to the ABC transporter superfamily.</text>
</comment>
<name>A0A5B8V1K9_9SPHI</name>
<dbReference type="InterPro" id="IPR013563">
    <property type="entry name" value="Oligopep_ABC_C"/>
</dbReference>
<dbReference type="NCBIfam" id="NF007739">
    <property type="entry name" value="PRK10419.1"/>
    <property type="match status" value="2"/>
</dbReference>
<dbReference type="SMART" id="SM00382">
    <property type="entry name" value="AAA"/>
    <property type="match status" value="2"/>
</dbReference>
<dbReference type="KEGG" id="mgin:FRZ54_18315"/>
<dbReference type="InterPro" id="IPR050319">
    <property type="entry name" value="ABC_transp_ATP-bind"/>
</dbReference>
<gene>
    <name evidence="6" type="ORF">FRZ54_18315</name>
</gene>
<evidence type="ECO:0000256" key="4">
    <source>
        <dbReference type="ARBA" id="ARBA00022840"/>
    </source>
</evidence>
<keyword evidence="3" id="KW-0547">Nucleotide-binding</keyword>
<feature type="domain" description="ABC transporter" evidence="5">
    <location>
        <begin position="2"/>
        <end position="252"/>
    </location>
</feature>
<dbReference type="InterPro" id="IPR003439">
    <property type="entry name" value="ABC_transporter-like_ATP-bd"/>
</dbReference>
<dbReference type="Proteomes" id="UP000321479">
    <property type="component" value="Chromosome"/>
</dbReference>
<feature type="domain" description="ABC transporter" evidence="5">
    <location>
        <begin position="310"/>
        <end position="561"/>
    </location>
</feature>
<dbReference type="Pfam" id="PF08352">
    <property type="entry name" value="oligo_HPY"/>
    <property type="match status" value="2"/>
</dbReference>
<evidence type="ECO:0000256" key="1">
    <source>
        <dbReference type="ARBA" id="ARBA00005417"/>
    </source>
</evidence>
<evidence type="ECO:0000256" key="2">
    <source>
        <dbReference type="ARBA" id="ARBA00022448"/>
    </source>
</evidence>
<dbReference type="Pfam" id="PF00005">
    <property type="entry name" value="ABC_tran"/>
    <property type="match status" value="2"/>
</dbReference>
<dbReference type="PROSITE" id="PS00211">
    <property type="entry name" value="ABC_TRANSPORTER_1"/>
    <property type="match status" value="2"/>
</dbReference>
<dbReference type="GO" id="GO:0005524">
    <property type="term" value="F:ATP binding"/>
    <property type="evidence" value="ECO:0007669"/>
    <property type="project" value="UniProtKB-KW"/>
</dbReference>
<dbReference type="InterPro" id="IPR027417">
    <property type="entry name" value="P-loop_NTPase"/>
</dbReference>
<dbReference type="PANTHER" id="PTHR43776">
    <property type="entry name" value="TRANSPORT ATP-BINDING PROTEIN"/>
    <property type="match status" value="1"/>
</dbReference>
<evidence type="ECO:0000313" key="6">
    <source>
        <dbReference type="EMBL" id="QEC64446.1"/>
    </source>
</evidence>
<protein>
    <submittedName>
        <fullName evidence="6">ABC transporter ATP-binding protein</fullName>
    </submittedName>
</protein>
<keyword evidence="7" id="KW-1185">Reference proteome</keyword>
<keyword evidence="4 6" id="KW-0067">ATP-binding</keyword>
<dbReference type="NCBIfam" id="NF008453">
    <property type="entry name" value="PRK11308.1"/>
    <property type="match status" value="2"/>
</dbReference>
<dbReference type="EMBL" id="CP042436">
    <property type="protein sequence ID" value="QEC64446.1"/>
    <property type="molecule type" value="Genomic_DNA"/>
</dbReference>
<dbReference type="PROSITE" id="PS50893">
    <property type="entry name" value="ABC_TRANSPORTER_2"/>
    <property type="match status" value="2"/>
</dbReference>
<dbReference type="FunFam" id="3.40.50.300:FF:000016">
    <property type="entry name" value="Oligopeptide ABC transporter ATP-binding component"/>
    <property type="match status" value="2"/>
</dbReference>